<dbReference type="Proteomes" id="UP000826725">
    <property type="component" value="Chromosome"/>
</dbReference>
<proteinExistence type="predicted"/>
<dbReference type="InterPro" id="IPR001789">
    <property type="entry name" value="Sig_transdc_resp-reg_receiver"/>
</dbReference>
<evidence type="ECO:0000313" key="3">
    <source>
        <dbReference type="EMBL" id="BCL63217.1"/>
    </source>
</evidence>
<reference evidence="3" key="1">
    <citation type="submission" date="2020-09" db="EMBL/GenBank/DDBJ databases">
        <title>Desulfogranum mesoprofundum gen. nov., sp. nov., a novel mesophilic, sulfate-reducing chemolithoautotroph isolated from a deep-sea hydrothermal vent chimney in the Suiyo Seamount.</title>
        <authorList>
            <person name="Hashimoto Y."/>
            <person name="Nakagawa S."/>
        </authorList>
    </citation>
    <scope>NUCLEOTIDE SEQUENCE</scope>
    <source>
        <strain evidence="3">KT2</strain>
    </source>
</reference>
<evidence type="ECO:0000256" key="1">
    <source>
        <dbReference type="PROSITE-ProRule" id="PRU00169"/>
    </source>
</evidence>
<dbReference type="PANTHER" id="PTHR43228:SF1">
    <property type="entry name" value="TWO-COMPONENT RESPONSE REGULATOR ARR22"/>
    <property type="match status" value="1"/>
</dbReference>
<dbReference type="PROSITE" id="PS50110">
    <property type="entry name" value="RESPONSE_REGULATORY"/>
    <property type="match status" value="1"/>
</dbReference>
<organism evidence="3 4">
    <name type="scientific">Desulfomarina profundi</name>
    <dbReference type="NCBI Taxonomy" id="2772557"/>
    <lineage>
        <taxon>Bacteria</taxon>
        <taxon>Pseudomonadati</taxon>
        <taxon>Thermodesulfobacteriota</taxon>
        <taxon>Desulfobulbia</taxon>
        <taxon>Desulfobulbales</taxon>
        <taxon>Desulfobulbaceae</taxon>
        <taxon>Desulfomarina</taxon>
    </lineage>
</organism>
<dbReference type="SMART" id="SM00448">
    <property type="entry name" value="REC"/>
    <property type="match status" value="1"/>
</dbReference>
<dbReference type="Pfam" id="PF00072">
    <property type="entry name" value="Response_reg"/>
    <property type="match status" value="1"/>
</dbReference>
<keyword evidence="1" id="KW-0597">Phosphoprotein</keyword>
<evidence type="ECO:0000259" key="2">
    <source>
        <dbReference type="PROSITE" id="PS50110"/>
    </source>
</evidence>
<feature type="domain" description="Response regulatory" evidence="2">
    <location>
        <begin position="1"/>
        <end position="117"/>
    </location>
</feature>
<name>A0A8D5JP04_9BACT</name>
<dbReference type="RefSeq" id="WP_228855490.1">
    <property type="nucleotide sequence ID" value="NZ_AP024086.1"/>
</dbReference>
<dbReference type="PANTHER" id="PTHR43228">
    <property type="entry name" value="TWO-COMPONENT RESPONSE REGULATOR"/>
    <property type="match status" value="1"/>
</dbReference>
<feature type="modified residue" description="4-aspartylphosphate" evidence="1">
    <location>
        <position position="52"/>
    </location>
</feature>
<evidence type="ECO:0000313" key="4">
    <source>
        <dbReference type="Proteomes" id="UP000826725"/>
    </source>
</evidence>
<dbReference type="GO" id="GO:0000160">
    <property type="term" value="P:phosphorelay signal transduction system"/>
    <property type="evidence" value="ECO:0007669"/>
    <property type="project" value="InterPro"/>
</dbReference>
<dbReference type="CDD" id="cd00156">
    <property type="entry name" value="REC"/>
    <property type="match status" value="1"/>
</dbReference>
<sequence>MVLLVDDEEIVRDIGKAMLRDFGFEILTAHDGKEALTVFRQHHRKISFVLMDLTMPHMDGEEAFRELRKIDPKVKVIICSGYNEQDVSQKFVGKGLAGFLKKPYQLQELQKMIRHLLEDPTD</sequence>
<gene>
    <name evidence="3" type="ORF">DGMP_39100</name>
</gene>
<dbReference type="InterPro" id="IPR052048">
    <property type="entry name" value="ST_Response_Regulator"/>
</dbReference>
<dbReference type="EMBL" id="AP024086">
    <property type="protein sequence ID" value="BCL63217.1"/>
    <property type="molecule type" value="Genomic_DNA"/>
</dbReference>
<dbReference type="AlphaFoldDB" id="A0A8D5JP04"/>
<protein>
    <recommendedName>
        <fullName evidence="2">Response regulatory domain-containing protein</fullName>
    </recommendedName>
</protein>
<accession>A0A8D5JP04</accession>
<keyword evidence="4" id="KW-1185">Reference proteome</keyword>
<dbReference type="KEGG" id="dbk:DGMP_39100"/>